<dbReference type="PANTHER" id="PTHR30290:SF9">
    <property type="entry name" value="OLIGOPEPTIDE-BINDING PROTEIN APPA"/>
    <property type="match status" value="1"/>
</dbReference>
<protein>
    <submittedName>
        <fullName evidence="7">ABC-type dipeptide transport system, periplasmic component</fullName>
    </submittedName>
</protein>
<dbReference type="GO" id="GO:1904680">
    <property type="term" value="F:peptide transmembrane transporter activity"/>
    <property type="evidence" value="ECO:0007669"/>
    <property type="project" value="TreeGrafter"/>
</dbReference>
<name>A0A0S7BE23_9CHLR</name>
<evidence type="ECO:0000256" key="2">
    <source>
        <dbReference type="ARBA" id="ARBA00022448"/>
    </source>
</evidence>
<dbReference type="Gene3D" id="3.10.105.10">
    <property type="entry name" value="Dipeptide-binding Protein, Domain 3"/>
    <property type="match status" value="1"/>
</dbReference>
<organism evidence="7">
    <name type="scientific">Longilinea arvoryzae</name>
    <dbReference type="NCBI Taxonomy" id="360412"/>
    <lineage>
        <taxon>Bacteria</taxon>
        <taxon>Bacillati</taxon>
        <taxon>Chloroflexota</taxon>
        <taxon>Anaerolineae</taxon>
        <taxon>Anaerolineales</taxon>
        <taxon>Anaerolineaceae</taxon>
        <taxon>Longilinea</taxon>
    </lineage>
</organism>
<keyword evidence="8" id="KW-1185">Reference proteome</keyword>
<evidence type="ECO:0000256" key="4">
    <source>
        <dbReference type="SAM" id="MobiDB-lite"/>
    </source>
</evidence>
<dbReference type="Proteomes" id="UP000055060">
    <property type="component" value="Unassembled WGS sequence"/>
</dbReference>
<evidence type="ECO:0000259" key="6">
    <source>
        <dbReference type="Pfam" id="PF00496"/>
    </source>
</evidence>
<dbReference type="Gene3D" id="3.40.190.10">
    <property type="entry name" value="Periplasmic binding protein-like II"/>
    <property type="match status" value="1"/>
</dbReference>
<dbReference type="SUPFAM" id="SSF53850">
    <property type="entry name" value="Periplasmic binding protein-like II"/>
    <property type="match status" value="1"/>
</dbReference>
<dbReference type="InterPro" id="IPR039424">
    <property type="entry name" value="SBP_5"/>
</dbReference>
<comment type="similarity">
    <text evidence="1">Belongs to the bacterial solute-binding protein 5 family.</text>
</comment>
<dbReference type="InterPro" id="IPR000914">
    <property type="entry name" value="SBP_5_dom"/>
</dbReference>
<dbReference type="GO" id="GO:0015833">
    <property type="term" value="P:peptide transport"/>
    <property type="evidence" value="ECO:0007669"/>
    <property type="project" value="TreeGrafter"/>
</dbReference>
<gene>
    <name evidence="7" type="ORF">LARV_01496</name>
</gene>
<accession>A0A0S7BE23</accession>
<feature type="signal peptide" evidence="5">
    <location>
        <begin position="1"/>
        <end position="19"/>
    </location>
</feature>
<keyword evidence="3 5" id="KW-0732">Signal</keyword>
<dbReference type="RefSeq" id="WP_075073059.1">
    <property type="nucleotide sequence ID" value="NZ_DF967972.1"/>
</dbReference>
<evidence type="ECO:0000256" key="1">
    <source>
        <dbReference type="ARBA" id="ARBA00005695"/>
    </source>
</evidence>
<reference evidence="7" key="1">
    <citation type="submission" date="2015-07" db="EMBL/GenBank/DDBJ databases">
        <title>Draft Genome Sequences of Anaerolinea thermolimosa IMO-1, Bellilinea caldifistulae GOMI-1, Leptolinea tardivitalis YMTK-2, Levilinea saccharolytica KIBI-1,Longilinea arvoryzae KOME-1, Previously Described as Members of the Anaerolineaceae (Chloroflexi).</title>
        <authorList>
            <person name="Sekiguchi Y."/>
            <person name="Ohashi A."/>
            <person name="Matsuura N."/>
            <person name="Tourlousse M.D."/>
        </authorList>
    </citation>
    <scope>NUCLEOTIDE SEQUENCE [LARGE SCALE GENOMIC DNA]</scope>
    <source>
        <strain evidence="7">KOME-1</strain>
    </source>
</reference>
<dbReference type="PROSITE" id="PS51257">
    <property type="entry name" value="PROKAR_LIPOPROTEIN"/>
    <property type="match status" value="1"/>
</dbReference>
<feature type="domain" description="Solute-binding protein family 5" evidence="6">
    <location>
        <begin position="67"/>
        <end position="446"/>
    </location>
</feature>
<evidence type="ECO:0000313" key="8">
    <source>
        <dbReference type="Proteomes" id="UP000055060"/>
    </source>
</evidence>
<dbReference type="STRING" id="360412.LARV_01496"/>
<evidence type="ECO:0000256" key="5">
    <source>
        <dbReference type="SAM" id="SignalP"/>
    </source>
</evidence>
<keyword evidence="2" id="KW-0813">Transport</keyword>
<dbReference type="Pfam" id="PF00496">
    <property type="entry name" value="SBP_bac_5"/>
    <property type="match status" value="1"/>
</dbReference>
<dbReference type="PANTHER" id="PTHR30290">
    <property type="entry name" value="PERIPLASMIC BINDING COMPONENT OF ABC TRANSPORTER"/>
    <property type="match status" value="1"/>
</dbReference>
<feature type="region of interest" description="Disordered" evidence="4">
    <location>
        <begin position="32"/>
        <end position="54"/>
    </location>
</feature>
<evidence type="ECO:0000313" key="7">
    <source>
        <dbReference type="EMBL" id="GAP13741.1"/>
    </source>
</evidence>
<evidence type="ECO:0000256" key="3">
    <source>
        <dbReference type="ARBA" id="ARBA00022729"/>
    </source>
</evidence>
<dbReference type="OrthoDB" id="9796817at2"/>
<sequence>MRTYKVLIFVLLSAILLTACGPAATPTVEPTVAATEAPTAAPTEAPTEAPTVDATQAPLPEGVVNILTVKLKPGLKWSDGGDVTAKDLVGTYNIYWLQKSAIWGYLKDVVAVDDNTVEFQISAASPRVLRLILRANQFAPYSQYGTWMDKAAELRAAGTAADSDEGKALLDDLYAFKPETIVAYGPYVIDPTTVTEAQLELTKNPTGYNADKIGFDKILVYYGETAASLPLVLAGDVDYSTHGYTPSDVETISATPNLKVFTGPTGTGPGLWFNEDVYPLGKKEVRQAFAYIIDREENATVAMGPAGKAVQYMAGFTDLQVDAWMSADDKAKLNTYPKDWAKAEELLTSVGCTKGADGMWVDDKGQALDFELWVPADFADWLGAAENAAQQLNAFGIKATVRGYPSAERPTTQTEGKYDILVDLSLYYNPPHPQTSFNYYLNTPRNNPEGEAGAKGFDWPWKQTLADGTEVYIPDLLTEAAAGFDFEGQKPAIAKLASLVNDQLPVLALFERYSTDVFNFGTRVDGWRDFTDPIYQNNQADLYVAIQFLNGELKPSATGDGTFHTVYPYIQPPNYDLNFFTSTSLEASVGNPSYNVMFPPLFYYMWSDATYVPAVAESYTLR</sequence>
<dbReference type="AlphaFoldDB" id="A0A0S7BE23"/>
<proteinExistence type="inferred from homology"/>
<feature type="chain" id="PRO_5006632896" evidence="5">
    <location>
        <begin position="20"/>
        <end position="622"/>
    </location>
</feature>
<dbReference type="EMBL" id="DF967972">
    <property type="protein sequence ID" value="GAP13741.1"/>
    <property type="molecule type" value="Genomic_DNA"/>
</dbReference>